<evidence type="ECO:0000256" key="1">
    <source>
        <dbReference type="SAM" id="MobiDB-lite"/>
    </source>
</evidence>
<keyword evidence="4" id="KW-1185">Reference proteome</keyword>
<feature type="region of interest" description="Disordered" evidence="1">
    <location>
        <begin position="60"/>
        <end position="113"/>
    </location>
</feature>
<name>A0ABN1RDL8_9ACTN</name>
<keyword evidence="2" id="KW-0472">Membrane</keyword>
<keyword evidence="2" id="KW-0812">Transmembrane</keyword>
<reference evidence="3 4" key="1">
    <citation type="journal article" date="2019" name="Int. J. Syst. Evol. Microbiol.">
        <title>The Global Catalogue of Microorganisms (GCM) 10K type strain sequencing project: providing services to taxonomists for standard genome sequencing and annotation.</title>
        <authorList>
            <consortium name="The Broad Institute Genomics Platform"/>
            <consortium name="The Broad Institute Genome Sequencing Center for Infectious Disease"/>
            <person name="Wu L."/>
            <person name="Ma J."/>
        </authorList>
    </citation>
    <scope>NUCLEOTIDE SEQUENCE [LARGE SCALE GENOMIC DNA]</scope>
    <source>
        <strain evidence="3 4">JCM 11136</strain>
    </source>
</reference>
<feature type="compositionally biased region" description="Basic and acidic residues" evidence="1">
    <location>
        <begin position="104"/>
        <end position="113"/>
    </location>
</feature>
<evidence type="ECO:0008006" key="5">
    <source>
        <dbReference type="Google" id="ProtNLM"/>
    </source>
</evidence>
<keyword evidence="2" id="KW-1133">Transmembrane helix</keyword>
<sequence>MAFPSSPKRVTLLAGSAILPVAVAVASNQILNEEIWNWWWVGIALVFSVALTVTTYRLTGAPVSSDTPANDPPPSEPTYHGDHIDFGGSTFYGPVTGKVVNPAPRRDTHDDQA</sequence>
<dbReference type="Proteomes" id="UP001501578">
    <property type="component" value="Unassembled WGS sequence"/>
</dbReference>
<accession>A0ABN1RDL8</accession>
<proteinExistence type="predicted"/>
<evidence type="ECO:0000313" key="4">
    <source>
        <dbReference type="Proteomes" id="UP001501578"/>
    </source>
</evidence>
<feature type="transmembrane region" description="Helical" evidence="2">
    <location>
        <begin position="36"/>
        <end position="56"/>
    </location>
</feature>
<evidence type="ECO:0000313" key="3">
    <source>
        <dbReference type="EMBL" id="GAA0955361.1"/>
    </source>
</evidence>
<organism evidence="3 4">
    <name type="scientific">Nonomuraea longicatena</name>
    <dbReference type="NCBI Taxonomy" id="83682"/>
    <lineage>
        <taxon>Bacteria</taxon>
        <taxon>Bacillati</taxon>
        <taxon>Actinomycetota</taxon>
        <taxon>Actinomycetes</taxon>
        <taxon>Streptosporangiales</taxon>
        <taxon>Streptosporangiaceae</taxon>
        <taxon>Nonomuraea</taxon>
    </lineage>
</organism>
<dbReference type="RefSeq" id="WP_343955615.1">
    <property type="nucleotide sequence ID" value="NZ_BAAAHQ010000095.1"/>
</dbReference>
<protein>
    <recommendedName>
        <fullName evidence="5">Holin</fullName>
    </recommendedName>
</protein>
<evidence type="ECO:0000256" key="2">
    <source>
        <dbReference type="SAM" id="Phobius"/>
    </source>
</evidence>
<gene>
    <name evidence="3" type="ORF">GCM10009560_79220</name>
</gene>
<dbReference type="EMBL" id="BAAAHQ010000095">
    <property type="protein sequence ID" value="GAA0955361.1"/>
    <property type="molecule type" value="Genomic_DNA"/>
</dbReference>
<comment type="caution">
    <text evidence="3">The sequence shown here is derived from an EMBL/GenBank/DDBJ whole genome shotgun (WGS) entry which is preliminary data.</text>
</comment>